<dbReference type="InterPro" id="IPR000210">
    <property type="entry name" value="BTB/POZ_dom"/>
</dbReference>
<accession>A0A1A9VIK0</accession>
<dbReference type="EnsemblMetazoa" id="GAUT038600-RA">
    <property type="protein sequence ID" value="GAUT038600-PA"/>
    <property type="gene ID" value="GAUT038600"/>
</dbReference>
<feature type="compositionally biased region" description="Polar residues" evidence="10">
    <location>
        <begin position="155"/>
        <end position="173"/>
    </location>
</feature>
<dbReference type="GO" id="GO:0005634">
    <property type="term" value="C:nucleus"/>
    <property type="evidence" value="ECO:0007669"/>
    <property type="project" value="UniProtKB-SubCell"/>
</dbReference>
<comment type="subcellular location">
    <subcellularLocation>
        <location evidence="1">Nucleus</location>
    </subcellularLocation>
</comment>
<dbReference type="SMART" id="SM00225">
    <property type="entry name" value="BTB"/>
    <property type="match status" value="1"/>
</dbReference>
<keyword evidence="4" id="KW-0863">Zinc-finger</keyword>
<keyword evidence="9" id="KW-0539">Nucleus</keyword>
<dbReference type="STRING" id="7395.A0A1A9VIK0"/>
<keyword evidence="3" id="KW-0677">Repeat</keyword>
<keyword evidence="8" id="KW-0804">Transcription</keyword>
<dbReference type="Gene3D" id="3.30.710.10">
    <property type="entry name" value="Potassium Channel Kv1.1, Chain A"/>
    <property type="match status" value="1"/>
</dbReference>
<keyword evidence="7" id="KW-0238">DNA-binding</keyword>
<evidence type="ECO:0000256" key="1">
    <source>
        <dbReference type="ARBA" id="ARBA00004123"/>
    </source>
</evidence>
<dbReference type="Pfam" id="PF00651">
    <property type="entry name" value="BTB"/>
    <property type="match status" value="1"/>
</dbReference>
<evidence type="ECO:0000313" key="13">
    <source>
        <dbReference type="Proteomes" id="UP000078200"/>
    </source>
</evidence>
<feature type="region of interest" description="Disordered" evidence="10">
    <location>
        <begin position="228"/>
        <end position="272"/>
    </location>
</feature>
<dbReference type="InterPro" id="IPR050457">
    <property type="entry name" value="ZnFinger_BTB_dom_contain"/>
</dbReference>
<feature type="compositionally biased region" description="Basic and acidic residues" evidence="10">
    <location>
        <begin position="233"/>
        <end position="272"/>
    </location>
</feature>
<dbReference type="PANTHER" id="PTHR46105">
    <property type="entry name" value="AGAP004733-PA"/>
    <property type="match status" value="1"/>
</dbReference>
<evidence type="ECO:0000256" key="6">
    <source>
        <dbReference type="ARBA" id="ARBA00023015"/>
    </source>
</evidence>
<dbReference type="SUPFAM" id="SSF54695">
    <property type="entry name" value="POZ domain"/>
    <property type="match status" value="1"/>
</dbReference>
<dbReference type="GO" id="GO:0000978">
    <property type="term" value="F:RNA polymerase II cis-regulatory region sequence-specific DNA binding"/>
    <property type="evidence" value="ECO:0007669"/>
    <property type="project" value="TreeGrafter"/>
</dbReference>
<keyword evidence="2" id="KW-0479">Metal-binding</keyword>
<dbReference type="AlphaFoldDB" id="A0A1A9VIK0"/>
<evidence type="ECO:0000256" key="8">
    <source>
        <dbReference type="ARBA" id="ARBA00023163"/>
    </source>
</evidence>
<dbReference type="PANTHER" id="PTHR46105:SF5">
    <property type="entry name" value="ZINC FINGER AND BTB DOMAIN-CONTAINING PROTEIN 44 ISOFORM X1"/>
    <property type="match status" value="1"/>
</dbReference>
<proteinExistence type="predicted"/>
<evidence type="ECO:0000259" key="11">
    <source>
        <dbReference type="SMART" id="SM00225"/>
    </source>
</evidence>
<organism evidence="12 13">
    <name type="scientific">Glossina austeni</name>
    <name type="common">Savannah tsetse fly</name>
    <dbReference type="NCBI Taxonomy" id="7395"/>
    <lineage>
        <taxon>Eukaryota</taxon>
        <taxon>Metazoa</taxon>
        <taxon>Ecdysozoa</taxon>
        <taxon>Arthropoda</taxon>
        <taxon>Hexapoda</taxon>
        <taxon>Insecta</taxon>
        <taxon>Pterygota</taxon>
        <taxon>Neoptera</taxon>
        <taxon>Endopterygota</taxon>
        <taxon>Diptera</taxon>
        <taxon>Brachycera</taxon>
        <taxon>Muscomorpha</taxon>
        <taxon>Hippoboscoidea</taxon>
        <taxon>Glossinidae</taxon>
        <taxon>Glossina</taxon>
    </lineage>
</organism>
<evidence type="ECO:0000256" key="9">
    <source>
        <dbReference type="ARBA" id="ARBA00023242"/>
    </source>
</evidence>
<evidence type="ECO:0000256" key="10">
    <source>
        <dbReference type="SAM" id="MobiDB-lite"/>
    </source>
</evidence>
<evidence type="ECO:0000256" key="2">
    <source>
        <dbReference type="ARBA" id="ARBA00022723"/>
    </source>
</evidence>
<keyword evidence="5" id="KW-0862">Zinc</keyword>
<dbReference type="Proteomes" id="UP000078200">
    <property type="component" value="Unassembled WGS sequence"/>
</dbReference>
<evidence type="ECO:0000256" key="7">
    <source>
        <dbReference type="ARBA" id="ARBA00023125"/>
    </source>
</evidence>
<keyword evidence="6" id="KW-0805">Transcription regulation</keyword>
<sequence length="307" mass="35606">MDALVYLKHNMVAQSVDESLLLSIQENWKMVNNGNLVLRLLNKMRIEQKEIQKGCCKLQHVDAIAVNVLVEYMYTGMITIANHNVDGLLHASHLFQIEWVKQRCEQFLERNSNAPVKGAKGESTQNSYRASTSNRKRTSIAKLRMLRSNRVENKPLSTTETQESSRSGQSLLSKKTELRKSPSTLKYRRALQQITEEKSKKSYKIIWKKPSMGIMGQSSESFKHTLSKIRSMQGRDRRSLRATRKREAPKDPEESPHSPLTKKNDLHPLSREKEDIRHLSTIELTATILNFRNNILQFFKRFLKQMR</sequence>
<evidence type="ECO:0000313" key="12">
    <source>
        <dbReference type="EnsemblMetazoa" id="GAUT038600-PA"/>
    </source>
</evidence>
<name>A0A1A9VIK0_GLOAU</name>
<feature type="compositionally biased region" description="Polar residues" evidence="10">
    <location>
        <begin position="122"/>
        <end position="133"/>
    </location>
</feature>
<reference evidence="12" key="1">
    <citation type="submission" date="2020-05" db="UniProtKB">
        <authorList>
            <consortium name="EnsemblMetazoa"/>
        </authorList>
    </citation>
    <scope>IDENTIFICATION</scope>
    <source>
        <strain evidence="12">TTRI</strain>
    </source>
</reference>
<feature type="compositionally biased region" description="Basic residues" evidence="10">
    <location>
        <begin position="134"/>
        <end position="147"/>
    </location>
</feature>
<dbReference type="GO" id="GO:0008270">
    <property type="term" value="F:zinc ion binding"/>
    <property type="evidence" value="ECO:0007669"/>
    <property type="project" value="UniProtKB-KW"/>
</dbReference>
<dbReference type="InterPro" id="IPR011333">
    <property type="entry name" value="SKP1/BTB/POZ_sf"/>
</dbReference>
<keyword evidence="13" id="KW-1185">Reference proteome</keyword>
<feature type="region of interest" description="Disordered" evidence="10">
    <location>
        <begin position="115"/>
        <end position="184"/>
    </location>
</feature>
<dbReference type="VEuPathDB" id="VectorBase:GAUT038600"/>
<evidence type="ECO:0000256" key="5">
    <source>
        <dbReference type="ARBA" id="ARBA00022833"/>
    </source>
</evidence>
<protein>
    <submittedName>
        <fullName evidence="12">BTB domain-containing protein</fullName>
    </submittedName>
</protein>
<evidence type="ECO:0000256" key="4">
    <source>
        <dbReference type="ARBA" id="ARBA00022771"/>
    </source>
</evidence>
<evidence type="ECO:0000256" key="3">
    <source>
        <dbReference type="ARBA" id="ARBA00022737"/>
    </source>
</evidence>
<feature type="domain" description="BTB" evidence="11">
    <location>
        <begin position="18"/>
        <end position="112"/>
    </location>
</feature>
<dbReference type="GO" id="GO:0000981">
    <property type="term" value="F:DNA-binding transcription factor activity, RNA polymerase II-specific"/>
    <property type="evidence" value="ECO:0007669"/>
    <property type="project" value="TreeGrafter"/>
</dbReference>